<proteinExistence type="predicted"/>
<dbReference type="EMBL" id="JACCBA010000001">
    <property type="protein sequence ID" value="NYD51822.1"/>
    <property type="molecule type" value="Genomic_DNA"/>
</dbReference>
<organism evidence="1 2">
    <name type="scientific">Actinomadura luteofluorescens</name>
    <dbReference type="NCBI Taxonomy" id="46163"/>
    <lineage>
        <taxon>Bacteria</taxon>
        <taxon>Bacillati</taxon>
        <taxon>Actinomycetota</taxon>
        <taxon>Actinomycetes</taxon>
        <taxon>Streptosporangiales</taxon>
        <taxon>Thermomonosporaceae</taxon>
        <taxon>Actinomadura</taxon>
    </lineage>
</organism>
<name>A0A7Y9EQ31_9ACTN</name>
<dbReference type="Proteomes" id="UP000529783">
    <property type="component" value="Unassembled WGS sequence"/>
</dbReference>
<reference evidence="1 2" key="1">
    <citation type="submission" date="2020-07" db="EMBL/GenBank/DDBJ databases">
        <title>Sequencing the genomes of 1000 actinobacteria strains.</title>
        <authorList>
            <person name="Klenk H.-P."/>
        </authorList>
    </citation>
    <scope>NUCLEOTIDE SEQUENCE [LARGE SCALE GENOMIC DNA]</scope>
    <source>
        <strain evidence="1 2">DSM 40398</strain>
    </source>
</reference>
<comment type="caution">
    <text evidence="1">The sequence shown here is derived from an EMBL/GenBank/DDBJ whole genome shotgun (WGS) entry which is preliminary data.</text>
</comment>
<evidence type="ECO:0000313" key="2">
    <source>
        <dbReference type="Proteomes" id="UP000529783"/>
    </source>
</evidence>
<keyword evidence="2" id="KW-1185">Reference proteome</keyword>
<protein>
    <submittedName>
        <fullName evidence="1">Uncharacterized protein</fullName>
    </submittedName>
</protein>
<dbReference type="AlphaFoldDB" id="A0A7Y9EQ31"/>
<gene>
    <name evidence="1" type="ORF">BJY14_007805</name>
</gene>
<sequence length="97" mass="9523">MDGLVQGGAVDTVVCGYLGEGFTSIQGGCSADLAVGHLAGPTVQQVTAIAREGLVMAPAGLALTEAHEIFSGVQHHLVAAQVRAVKAAAAGVTGLAD</sequence>
<dbReference type="RefSeq" id="WP_179848138.1">
    <property type="nucleotide sequence ID" value="NZ_JACCBA010000001.1"/>
</dbReference>
<evidence type="ECO:0000313" key="1">
    <source>
        <dbReference type="EMBL" id="NYD51822.1"/>
    </source>
</evidence>
<accession>A0A7Y9EQ31</accession>